<evidence type="ECO:0000313" key="2">
    <source>
        <dbReference type="Proteomes" id="UP000887116"/>
    </source>
</evidence>
<name>A0A8X6I3H5_TRICU</name>
<proteinExistence type="predicted"/>
<protein>
    <submittedName>
        <fullName evidence="1">Uncharacterized protein</fullName>
    </submittedName>
</protein>
<keyword evidence="2" id="KW-1185">Reference proteome</keyword>
<organism evidence="1 2">
    <name type="scientific">Trichonephila clavata</name>
    <name type="common">Joro spider</name>
    <name type="synonym">Nephila clavata</name>
    <dbReference type="NCBI Taxonomy" id="2740835"/>
    <lineage>
        <taxon>Eukaryota</taxon>
        <taxon>Metazoa</taxon>
        <taxon>Ecdysozoa</taxon>
        <taxon>Arthropoda</taxon>
        <taxon>Chelicerata</taxon>
        <taxon>Arachnida</taxon>
        <taxon>Araneae</taxon>
        <taxon>Araneomorphae</taxon>
        <taxon>Entelegynae</taxon>
        <taxon>Araneoidea</taxon>
        <taxon>Nephilidae</taxon>
        <taxon>Trichonephila</taxon>
    </lineage>
</organism>
<accession>A0A8X6I3H5</accession>
<gene>
    <name evidence="1" type="ORF">TNCT_713821</name>
</gene>
<sequence length="73" mass="8369">MVSNRQPADRLGSRDRDCVQNSGNFAVKQYEIQRNQGNLKTFRHNNTQSENQVCSNVLLNREGSMPGKCMKRL</sequence>
<dbReference type="Proteomes" id="UP000887116">
    <property type="component" value="Unassembled WGS sequence"/>
</dbReference>
<comment type="caution">
    <text evidence="1">The sequence shown here is derived from an EMBL/GenBank/DDBJ whole genome shotgun (WGS) entry which is preliminary data.</text>
</comment>
<reference evidence="1" key="1">
    <citation type="submission" date="2020-07" db="EMBL/GenBank/DDBJ databases">
        <title>Multicomponent nature underlies the extraordinary mechanical properties of spider dragline silk.</title>
        <authorList>
            <person name="Kono N."/>
            <person name="Nakamura H."/>
            <person name="Mori M."/>
            <person name="Yoshida Y."/>
            <person name="Ohtoshi R."/>
            <person name="Malay A.D."/>
            <person name="Moran D.A.P."/>
            <person name="Tomita M."/>
            <person name="Numata K."/>
            <person name="Arakawa K."/>
        </authorList>
    </citation>
    <scope>NUCLEOTIDE SEQUENCE</scope>
</reference>
<dbReference type="EMBL" id="BMAO01007258">
    <property type="protein sequence ID" value="GFR14779.1"/>
    <property type="molecule type" value="Genomic_DNA"/>
</dbReference>
<evidence type="ECO:0000313" key="1">
    <source>
        <dbReference type="EMBL" id="GFR14779.1"/>
    </source>
</evidence>
<dbReference type="AlphaFoldDB" id="A0A8X6I3H5"/>